<accession>A0ABX2V5K3</accession>
<dbReference type="InterPro" id="IPR000868">
    <property type="entry name" value="Isochorismatase-like_dom"/>
</dbReference>
<organism evidence="4 5">
    <name type="scientific">Exiguobacterium undae</name>
    <dbReference type="NCBI Taxonomy" id="169177"/>
    <lineage>
        <taxon>Bacteria</taxon>
        <taxon>Bacillati</taxon>
        <taxon>Bacillota</taxon>
        <taxon>Bacilli</taxon>
        <taxon>Bacillales</taxon>
        <taxon>Bacillales Family XII. Incertae Sedis</taxon>
        <taxon>Exiguobacterium</taxon>
    </lineage>
</organism>
<proteinExistence type="inferred from homology"/>
<name>A0ABX2V5K3_9BACL</name>
<comment type="caution">
    <text evidence="4">The sequence shown here is derived from an EMBL/GenBank/DDBJ whole genome shotgun (WGS) entry which is preliminary data.</text>
</comment>
<keyword evidence="2" id="KW-0378">Hydrolase</keyword>
<dbReference type="Proteomes" id="UP000078447">
    <property type="component" value="Unassembled WGS sequence"/>
</dbReference>
<feature type="domain" description="Isochorismatase-like" evidence="3">
    <location>
        <begin position="4"/>
        <end position="139"/>
    </location>
</feature>
<reference evidence="4 5" key="1">
    <citation type="submission" date="2016-03" db="EMBL/GenBank/DDBJ databases">
        <authorList>
            <person name="Cho S.-Y."/>
            <person name="Lim S."/>
            <person name="Kim H."/>
            <person name="Soh E.H."/>
            <person name="Moon J.S."/>
        </authorList>
    </citation>
    <scope>NUCLEOTIDE SEQUENCE [LARGE SCALE GENOMIC DNA]</scope>
    <source>
        <strain evidence="4 5">KCTC 3810</strain>
    </source>
</reference>
<dbReference type="PANTHER" id="PTHR43540">
    <property type="entry name" value="PEROXYUREIDOACRYLATE/UREIDOACRYLATE AMIDOHYDROLASE-RELATED"/>
    <property type="match status" value="1"/>
</dbReference>
<protein>
    <submittedName>
        <fullName evidence="4">Isochorismatase</fullName>
    </submittedName>
</protein>
<dbReference type="SUPFAM" id="SSF52499">
    <property type="entry name" value="Isochorismatase-like hydrolases"/>
    <property type="match status" value="1"/>
</dbReference>
<dbReference type="InterPro" id="IPR036380">
    <property type="entry name" value="Isochorismatase-like_sf"/>
</dbReference>
<sequence length="186" mass="20402">MRQAVLVIDFQQDLVEGTPEESGVYAKESVIGVINQVVQEARDHDHTIVFIRDLDVANGQGAGFAVHSSIQIPDQAVTFDKAATNSFHGTPLLSHLKEQQVGHIVILGCKTEHCIDTAVRSATVNGFDVTLVADGHTTNGSDVLSAEQMIAHHNQVLHGHYNVEHFAVVRPSTEKLFEPIHNHYRT</sequence>
<keyword evidence="5" id="KW-1185">Reference proteome</keyword>
<dbReference type="EMBL" id="LVVL01000017">
    <property type="protein sequence ID" value="OAN10369.1"/>
    <property type="molecule type" value="Genomic_DNA"/>
</dbReference>
<dbReference type="PANTHER" id="PTHR43540:SF14">
    <property type="entry name" value="ISOCHORISMATASE"/>
    <property type="match status" value="1"/>
</dbReference>
<evidence type="ECO:0000256" key="2">
    <source>
        <dbReference type="ARBA" id="ARBA00022801"/>
    </source>
</evidence>
<evidence type="ECO:0000313" key="4">
    <source>
        <dbReference type="EMBL" id="OAN10369.1"/>
    </source>
</evidence>
<dbReference type="Pfam" id="PF00857">
    <property type="entry name" value="Isochorismatase"/>
    <property type="match status" value="1"/>
</dbReference>
<evidence type="ECO:0000256" key="1">
    <source>
        <dbReference type="ARBA" id="ARBA00006336"/>
    </source>
</evidence>
<evidence type="ECO:0000313" key="5">
    <source>
        <dbReference type="Proteomes" id="UP000078447"/>
    </source>
</evidence>
<evidence type="ECO:0000259" key="3">
    <source>
        <dbReference type="Pfam" id="PF00857"/>
    </source>
</evidence>
<dbReference type="Gene3D" id="3.40.50.850">
    <property type="entry name" value="Isochorismatase-like"/>
    <property type="match status" value="1"/>
</dbReference>
<dbReference type="RefSeq" id="WP_028107228.1">
    <property type="nucleotide sequence ID" value="NZ_LVVL01000017.1"/>
</dbReference>
<dbReference type="InterPro" id="IPR050272">
    <property type="entry name" value="Isochorismatase-like_hydrls"/>
</dbReference>
<comment type="similarity">
    <text evidence="1">Belongs to the isochorismatase family.</text>
</comment>
<gene>
    <name evidence="4" type="ORF">A3783_13550</name>
</gene>